<dbReference type="AlphaFoldDB" id="A0A7L5BWG6"/>
<dbReference type="GO" id="GO:0005737">
    <property type="term" value="C:cytoplasm"/>
    <property type="evidence" value="ECO:0007669"/>
    <property type="project" value="TreeGrafter"/>
</dbReference>
<dbReference type="PRINTS" id="PR00411">
    <property type="entry name" value="PNDRDTASEI"/>
</dbReference>
<evidence type="ECO:0000256" key="1">
    <source>
        <dbReference type="ARBA" id="ARBA00023002"/>
    </source>
</evidence>
<dbReference type="PANTHER" id="PTHR13847">
    <property type="entry name" value="SARCOSINE DEHYDROGENASE-RELATED"/>
    <property type="match status" value="1"/>
</dbReference>
<dbReference type="GO" id="GO:0016491">
    <property type="term" value="F:oxidoreductase activity"/>
    <property type="evidence" value="ECO:0007669"/>
    <property type="project" value="UniProtKB-KW"/>
</dbReference>
<evidence type="ECO:0000313" key="3">
    <source>
        <dbReference type="EMBL" id="QIE56062.1"/>
    </source>
</evidence>
<sequence length="439" mass="48137">MTDFSPFADSLWYASAAPAPDLGALEDEIEADVCVVGGGYSGLTTALRLAEAGASVALLEAEEIGFGGSGRNAGHCTPTFHHHSIDGVRALLGGERAGKFIRLQINAADRVGRLIRDHQIECEWVQNGYFMAAHTPRALRRLEAKAESYNAAGQETRIISQEEALRMTGMRHQYGGWFHPQGGHLNPLGYSRGLARAAVAMGARAFIRSPAGQPIRTGGKWRVPTPAGAVTAERLIVATGAYSRDGWSGVEKTFQIMRVFVAATEPMPELADRILPQNTTVHDGRGDIFVYKRDGRDRIVVSMFPHRRRGRDPDFTRRVLTDRLRWLHPETPASVRWDFIWTGELDMQRKTIPRLYRLGDGAVAVTGLSGRGVPTGSILGDVLSEWALGAPETELALPVEPLHAAPFYMRHGPRLALRWWALRDRIGERLAGAPAPPHA</sequence>
<dbReference type="RefSeq" id="WP_165098793.1">
    <property type="nucleotide sequence ID" value="NZ_CP049056.1"/>
</dbReference>
<dbReference type="KEGG" id="hdh:G5B40_11715"/>
<dbReference type="Gene3D" id="3.30.9.10">
    <property type="entry name" value="D-Amino Acid Oxidase, subunit A, domain 2"/>
    <property type="match status" value="1"/>
</dbReference>
<evidence type="ECO:0000259" key="2">
    <source>
        <dbReference type="Pfam" id="PF01266"/>
    </source>
</evidence>
<dbReference type="InterPro" id="IPR006076">
    <property type="entry name" value="FAD-dep_OxRdtase"/>
</dbReference>
<dbReference type="InterPro" id="IPR036188">
    <property type="entry name" value="FAD/NAD-bd_sf"/>
</dbReference>
<dbReference type="Proteomes" id="UP000503336">
    <property type="component" value="Chromosome"/>
</dbReference>
<organism evidence="3 4">
    <name type="scientific">Pikeienuella piscinae</name>
    <dbReference type="NCBI Taxonomy" id="2748098"/>
    <lineage>
        <taxon>Bacteria</taxon>
        <taxon>Pseudomonadati</taxon>
        <taxon>Pseudomonadota</taxon>
        <taxon>Alphaproteobacteria</taxon>
        <taxon>Rhodobacterales</taxon>
        <taxon>Paracoccaceae</taxon>
        <taxon>Pikeienuella</taxon>
    </lineage>
</organism>
<feature type="domain" description="FAD dependent oxidoreductase" evidence="2">
    <location>
        <begin position="32"/>
        <end position="386"/>
    </location>
</feature>
<dbReference type="SUPFAM" id="SSF51905">
    <property type="entry name" value="FAD/NAD(P)-binding domain"/>
    <property type="match status" value="1"/>
</dbReference>
<reference evidence="3 4" key="1">
    <citation type="submission" date="2020-02" db="EMBL/GenBank/DDBJ databases">
        <title>complete genome sequence of Rhodobacteraceae bacterium.</title>
        <authorList>
            <person name="Park J."/>
            <person name="Kim Y.-S."/>
            <person name="Kim K.-H."/>
        </authorList>
    </citation>
    <scope>NUCLEOTIDE SEQUENCE [LARGE SCALE GENOMIC DNA]</scope>
    <source>
        <strain evidence="3 4">RR4-56</strain>
    </source>
</reference>
<dbReference type="PANTHER" id="PTHR13847:SF281">
    <property type="entry name" value="FAD DEPENDENT OXIDOREDUCTASE DOMAIN-CONTAINING PROTEIN"/>
    <property type="match status" value="1"/>
</dbReference>
<dbReference type="Pfam" id="PF01266">
    <property type="entry name" value="DAO"/>
    <property type="match status" value="1"/>
</dbReference>
<gene>
    <name evidence="3" type="ORF">G5B40_11715</name>
</gene>
<name>A0A7L5BWG6_9RHOB</name>
<keyword evidence="4" id="KW-1185">Reference proteome</keyword>
<protein>
    <submittedName>
        <fullName evidence="3">FAD-binding oxidoreductase</fullName>
    </submittedName>
</protein>
<dbReference type="EMBL" id="CP049056">
    <property type="protein sequence ID" value="QIE56062.1"/>
    <property type="molecule type" value="Genomic_DNA"/>
</dbReference>
<evidence type="ECO:0000313" key="4">
    <source>
        <dbReference type="Proteomes" id="UP000503336"/>
    </source>
</evidence>
<keyword evidence="1" id="KW-0560">Oxidoreductase</keyword>
<accession>A0A7L5BWG6</accession>
<dbReference type="Gene3D" id="3.50.50.60">
    <property type="entry name" value="FAD/NAD(P)-binding domain"/>
    <property type="match status" value="1"/>
</dbReference>
<proteinExistence type="predicted"/>